<protein>
    <submittedName>
        <fullName evidence="1">Uncharacterized protein</fullName>
    </submittedName>
</protein>
<evidence type="ECO:0000313" key="2">
    <source>
        <dbReference type="Proteomes" id="UP000675554"/>
    </source>
</evidence>
<keyword evidence="2" id="KW-1185">Reference proteome</keyword>
<reference evidence="1" key="1">
    <citation type="submission" date="2021-04" db="EMBL/GenBank/DDBJ databases">
        <title>Sequencing of actinobacteria type strains.</title>
        <authorList>
            <person name="Nguyen G.-S."/>
            <person name="Wentzel A."/>
        </authorList>
    </citation>
    <scope>NUCLEOTIDE SEQUENCE</scope>
    <source>
        <strain evidence="1">DSM 42095</strain>
    </source>
</reference>
<gene>
    <name evidence="1" type="ORF">KDA82_27980</name>
</gene>
<dbReference type="Proteomes" id="UP000675554">
    <property type="component" value="Unassembled WGS sequence"/>
</dbReference>
<comment type="caution">
    <text evidence="1">The sequence shown here is derived from an EMBL/GenBank/DDBJ whole genome shotgun (WGS) entry which is preliminary data.</text>
</comment>
<dbReference type="AlphaFoldDB" id="A0A8T4J3I1"/>
<proteinExistence type="predicted"/>
<evidence type="ECO:0000313" key="1">
    <source>
        <dbReference type="EMBL" id="MBR7676777.1"/>
    </source>
</evidence>
<dbReference type="EMBL" id="JAGSMN010000740">
    <property type="protein sequence ID" value="MBR7676777.1"/>
    <property type="molecule type" value="Genomic_DNA"/>
</dbReference>
<organism evidence="1 2">
    <name type="scientific">Streptomyces daliensis</name>
    <dbReference type="NCBI Taxonomy" id="299421"/>
    <lineage>
        <taxon>Bacteria</taxon>
        <taxon>Bacillati</taxon>
        <taxon>Actinomycetota</taxon>
        <taxon>Actinomycetes</taxon>
        <taxon>Kitasatosporales</taxon>
        <taxon>Streptomycetaceae</taxon>
        <taxon>Streptomyces</taxon>
    </lineage>
</organism>
<accession>A0A8T4J3I1</accession>
<name>A0A8T4J3I1_9ACTN</name>
<sequence length="100" mass="11140">MANWGLFVESTTGYRTREWTMRQLGSVEGTREEALARLKEHAAGFAPEHPRRPKRKQLHRTADDGFLLTVHGSVDTFTCRFSVAELLYDSDNGGNTGAGT</sequence>